<dbReference type="InterPro" id="IPR007240">
    <property type="entry name" value="Atg17"/>
</dbReference>
<name>A0AAF0DEL3_9EURO</name>
<dbReference type="GO" id="GO:0000045">
    <property type="term" value="P:autophagosome assembly"/>
    <property type="evidence" value="ECO:0007669"/>
    <property type="project" value="TreeGrafter"/>
</dbReference>
<evidence type="ECO:0000256" key="5">
    <source>
        <dbReference type="ARBA" id="ARBA00023136"/>
    </source>
</evidence>
<evidence type="ECO:0000313" key="11">
    <source>
        <dbReference type="EMBL" id="WEW57120.1"/>
    </source>
</evidence>
<gene>
    <name evidence="11" type="primary">atg17</name>
    <name evidence="11" type="ORF">PRK78_002580</name>
</gene>
<dbReference type="Pfam" id="PF04108">
    <property type="entry name" value="ATG17_like"/>
    <property type="match status" value="1"/>
</dbReference>
<dbReference type="GO" id="GO:0000422">
    <property type="term" value="P:autophagy of mitochondrion"/>
    <property type="evidence" value="ECO:0007669"/>
    <property type="project" value="TreeGrafter"/>
</dbReference>
<evidence type="ECO:0000256" key="9">
    <source>
        <dbReference type="SAM" id="MobiDB-lite"/>
    </source>
</evidence>
<feature type="domain" description="Autophagy protein ATG17-like" evidence="10">
    <location>
        <begin position="44"/>
        <end position="462"/>
    </location>
</feature>
<dbReference type="EMBL" id="CP120628">
    <property type="protein sequence ID" value="WEW57120.1"/>
    <property type="molecule type" value="Genomic_DNA"/>
</dbReference>
<evidence type="ECO:0000256" key="4">
    <source>
        <dbReference type="ARBA" id="ARBA00023006"/>
    </source>
</evidence>
<dbReference type="GO" id="GO:0034727">
    <property type="term" value="P:piecemeal microautophagy of the nucleus"/>
    <property type="evidence" value="ECO:0007669"/>
    <property type="project" value="TreeGrafter"/>
</dbReference>
<dbReference type="InterPro" id="IPR045326">
    <property type="entry name" value="ATG17-like_dom"/>
</dbReference>
<keyword evidence="3 7" id="KW-0963">Cytoplasm</keyword>
<keyword evidence="5" id="KW-0472">Membrane</keyword>
<keyword evidence="12" id="KW-1185">Reference proteome</keyword>
<evidence type="ECO:0000256" key="7">
    <source>
        <dbReference type="RuleBase" id="RU368080"/>
    </source>
</evidence>
<comment type="subcellular location">
    <subcellularLocation>
        <location evidence="7">Cytoplasm</location>
    </subcellularLocation>
    <subcellularLocation>
        <location evidence="7">Preautophagosomal structure membrane</location>
        <topology evidence="7">Peripheral membrane protein</topology>
    </subcellularLocation>
</comment>
<keyword evidence="8" id="KW-0175">Coiled coil</keyword>
<dbReference type="GO" id="GO:0060090">
    <property type="term" value="F:molecular adaptor activity"/>
    <property type="evidence" value="ECO:0007669"/>
    <property type="project" value="TreeGrafter"/>
</dbReference>
<dbReference type="AlphaFoldDB" id="A0AAF0DEL3"/>
<protein>
    <recommendedName>
        <fullName evidence="2 7">Autophagy-related protein 17</fullName>
    </recommendedName>
</protein>
<feature type="region of interest" description="Disordered" evidence="9">
    <location>
        <begin position="1"/>
        <end position="25"/>
    </location>
</feature>
<dbReference type="GO" id="GO:0034045">
    <property type="term" value="C:phagophore assembly site membrane"/>
    <property type="evidence" value="ECO:0007669"/>
    <property type="project" value="UniProtKB-SubCell"/>
</dbReference>
<comment type="similarity">
    <text evidence="1 7">Belongs to the ATG17 family.</text>
</comment>
<feature type="region of interest" description="Disordered" evidence="9">
    <location>
        <begin position="494"/>
        <end position="539"/>
    </location>
</feature>
<dbReference type="PANTHER" id="PTHR28005">
    <property type="entry name" value="AUTOPHAGY-RELATED PROTEIN 17"/>
    <property type="match status" value="1"/>
</dbReference>
<accession>A0AAF0DEL3</accession>
<organism evidence="11 12">
    <name type="scientific">Emydomyces testavorans</name>
    <dbReference type="NCBI Taxonomy" id="2070801"/>
    <lineage>
        <taxon>Eukaryota</taxon>
        <taxon>Fungi</taxon>
        <taxon>Dikarya</taxon>
        <taxon>Ascomycota</taxon>
        <taxon>Pezizomycotina</taxon>
        <taxon>Eurotiomycetes</taxon>
        <taxon>Eurotiomycetidae</taxon>
        <taxon>Onygenales</taxon>
        <taxon>Nannizziopsiaceae</taxon>
        <taxon>Emydomyces</taxon>
    </lineage>
</organism>
<proteinExistence type="inferred from homology"/>
<feature type="compositionally biased region" description="Basic and acidic residues" evidence="9">
    <location>
        <begin position="520"/>
        <end position="534"/>
    </location>
</feature>
<reference evidence="11" key="1">
    <citation type="submission" date="2023-03" db="EMBL/GenBank/DDBJ databases">
        <title>Emydomyces testavorans Genome Sequence.</title>
        <authorList>
            <person name="Hoyer L."/>
        </authorList>
    </citation>
    <scope>NUCLEOTIDE SEQUENCE</scope>
    <source>
        <strain evidence="11">16-2883</strain>
    </source>
</reference>
<evidence type="ECO:0000256" key="2">
    <source>
        <dbReference type="ARBA" id="ARBA00013806"/>
    </source>
</evidence>
<evidence type="ECO:0000256" key="6">
    <source>
        <dbReference type="ARBA" id="ARBA00024948"/>
    </source>
</evidence>
<dbReference type="PANTHER" id="PTHR28005:SF1">
    <property type="entry name" value="AUTOPHAGY-RELATED PROTEIN 17"/>
    <property type="match status" value="1"/>
</dbReference>
<dbReference type="GO" id="GO:0030295">
    <property type="term" value="F:protein kinase activator activity"/>
    <property type="evidence" value="ECO:0007669"/>
    <property type="project" value="TreeGrafter"/>
</dbReference>
<comment type="function">
    <text evidence="7">Autophagy-specific protein that functions in response to autophagy-inducing signals as a scaffold to recruit other ATG proteins to organize preautophagosomal structure (PAS) formation. Modulates the timing and magnitude of the autophagy response, such as the size of the sequestering vesicles. Plays particularly a role in pexophagy and nucleophagy.</text>
</comment>
<dbReference type="Proteomes" id="UP001219355">
    <property type="component" value="Chromosome 2"/>
</dbReference>
<keyword evidence="4 7" id="KW-0072">Autophagy</keyword>
<evidence type="ECO:0000256" key="8">
    <source>
        <dbReference type="SAM" id="Coils"/>
    </source>
</evidence>
<comment type="function">
    <text evidence="6">Autophagy-specific protein that functions in response to autophagy-inducing signals as a scaffold to recruit other ATG proteins to organize pre-autophagosomal structure (PAS) formation. Modulates the timing and magnitude of the autophagy response, such as the size of the sequestering vesicles. Plays particularly a role in pexophagy and nucleophagy.</text>
</comment>
<sequence>MSPSASIPSSPGVDGQFNAPATGDEHQQPDLEALVAHLVAAKRSLSSINHVWKANEIVTTARTALEEIVVLSARTGFLHRELEVQLRALFQIKDEIEQVAHYGRAEFSLTLKELDHVDEKLQEVLNLLRETNVETAFLPAGQKPKTLHDFVDEKAVQDLQTVLKDAIDNTNSAQVELDTSNNAFNEELDSIKRALSKHRGFANNLSSSFSSPTQSQSNKPSLAMIPELLHSLESHAQEMADLLESLVQHFDLCATAVKHTEGGGAAALRITGDLPNGLAIGVRHKNDGTDTDNPHASLEPITDSDYQEMLGVIVKDAAEAEDVVLEIQDRIAEMESTLDRILAERDLLSQTCATMVENVRHLDQFSKHKLPSFIAQARIFAQGWKQQHERMQAGMSDLSDLRLMYVGFLDAYDDLILEVARRKSVRSSVEKVLHEARAKLDKLYEDDVRAREAFRVELGDYLPSDIWPGLGRAPMKVEFRRIFDSKSDIDTGVSREVPISEAEPIHGGNLEGQEAVSAPVEDKQPLAETERPDVGSESIPDLPKYVVERALLRRKVKIKANHLPGATTQNHWKYM</sequence>
<feature type="coiled-coil region" evidence="8">
    <location>
        <begin position="317"/>
        <end position="351"/>
    </location>
</feature>
<evidence type="ECO:0000313" key="12">
    <source>
        <dbReference type="Proteomes" id="UP001219355"/>
    </source>
</evidence>
<evidence type="ECO:0000256" key="1">
    <source>
        <dbReference type="ARBA" id="ARBA00006259"/>
    </source>
</evidence>
<evidence type="ECO:0000259" key="10">
    <source>
        <dbReference type="Pfam" id="PF04108"/>
    </source>
</evidence>
<evidence type="ECO:0000256" key="3">
    <source>
        <dbReference type="ARBA" id="ARBA00022490"/>
    </source>
</evidence>
<dbReference type="GO" id="GO:1990316">
    <property type="term" value="C:Atg1/ULK1 kinase complex"/>
    <property type="evidence" value="ECO:0007669"/>
    <property type="project" value="TreeGrafter"/>
</dbReference>